<protein>
    <submittedName>
        <fullName evidence="1">Uncharacterized protein</fullName>
    </submittedName>
</protein>
<name>A0AAN9UXF0_9PEZI</name>
<comment type="caution">
    <text evidence="1">The sequence shown here is derived from an EMBL/GenBank/DDBJ whole genome shotgun (WGS) entry which is preliminary data.</text>
</comment>
<accession>A0AAN9UXF0</accession>
<evidence type="ECO:0000313" key="1">
    <source>
        <dbReference type="EMBL" id="KAK7757335.1"/>
    </source>
</evidence>
<reference evidence="1 2" key="1">
    <citation type="submission" date="2024-02" db="EMBL/GenBank/DDBJ databases">
        <title>De novo assembly and annotation of 12 fungi associated with fruit tree decline syndrome in Ontario, Canada.</title>
        <authorList>
            <person name="Sulman M."/>
            <person name="Ellouze W."/>
            <person name="Ilyukhin E."/>
        </authorList>
    </citation>
    <scope>NUCLEOTIDE SEQUENCE [LARGE SCALE GENOMIC DNA]</scope>
    <source>
        <strain evidence="1 2">M11/M66-122</strain>
    </source>
</reference>
<organism evidence="1 2">
    <name type="scientific">Diatrype stigma</name>
    <dbReference type="NCBI Taxonomy" id="117547"/>
    <lineage>
        <taxon>Eukaryota</taxon>
        <taxon>Fungi</taxon>
        <taxon>Dikarya</taxon>
        <taxon>Ascomycota</taxon>
        <taxon>Pezizomycotina</taxon>
        <taxon>Sordariomycetes</taxon>
        <taxon>Xylariomycetidae</taxon>
        <taxon>Xylariales</taxon>
        <taxon>Diatrypaceae</taxon>
        <taxon>Diatrype</taxon>
    </lineage>
</organism>
<gene>
    <name evidence="1" type="ORF">SLS62_000347</name>
</gene>
<sequence>MAEYALDRNFALPFTPDFLEKFSRATHISSKQCKMAGYFGAPGAPFGEAAGFDQPASFDQPGGFGQQPPVFAPAMGAMGMGQSPPGHARLIWLKFFQEPMVSRDGQGRFFHPWGRSAVTEHDLVARGRTLRAELQGCRVREEHKFEPSGPKVPVDLTHDIVVLDSYNRMCVETFGRQPKDPAAEDFGQVSDFGRFLVSVDQMLEVVARNPDLDKTNYRPFWGPLGGQRAQRPTVFLLMDNWNPKWVQNRGKAEWASDLLVVNGVWDLSEAYQQKAREIDPLLQLVEGKIDVEYCHWRTLHN</sequence>
<proteinExistence type="predicted"/>
<dbReference type="Proteomes" id="UP001320420">
    <property type="component" value="Unassembled WGS sequence"/>
</dbReference>
<keyword evidence="2" id="KW-1185">Reference proteome</keyword>
<dbReference type="AlphaFoldDB" id="A0AAN9UXF0"/>
<evidence type="ECO:0000313" key="2">
    <source>
        <dbReference type="Proteomes" id="UP001320420"/>
    </source>
</evidence>
<dbReference type="EMBL" id="JAKJXP020000002">
    <property type="protein sequence ID" value="KAK7757335.1"/>
    <property type="molecule type" value="Genomic_DNA"/>
</dbReference>